<comment type="similarity">
    <text evidence="2">In the C-terminal section; belongs to the RNA polymerase beta' chain family.</text>
</comment>
<dbReference type="InterPro" id="IPR037034">
    <property type="entry name" value="RNA_pol_Rpb2_2_sf"/>
</dbReference>
<dbReference type="InterPro" id="IPR007645">
    <property type="entry name" value="RNA_pol_Rpb2_3"/>
</dbReference>
<feature type="domain" description="RNA polymerase Rpb2" evidence="15">
    <location>
        <begin position="521"/>
        <end position="589"/>
    </location>
</feature>
<dbReference type="Gene3D" id="3.90.1110.10">
    <property type="entry name" value="RNA polymerase Rpb2, domain 2"/>
    <property type="match status" value="1"/>
</dbReference>
<evidence type="ECO:0000259" key="16">
    <source>
        <dbReference type="Pfam" id="PF10385"/>
    </source>
</evidence>
<evidence type="ECO:0000259" key="11">
    <source>
        <dbReference type="Pfam" id="PF00562"/>
    </source>
</evidence>
<dbReference type="Pfam" id="PF04560">
    <property type="entry name" value="RNA_pol_Rpb2_7"/>
    <property type="match status" value="1"/>
</dbReference>
<dbReference type="Gene3D" id="2.40.50.150">
    <property type="match status" value="1"/>
</dbReference>
<keyword evidence="5 8" id="KW-0548">Nucleotidyltransferase</keyword>
<dbReference type="Gene3D" id="2.30.150.10">
    <property type="entry name" value="DNA-directed RNA polymerase, beta subunit, external 1 domain"/>
    <property type="match status" value="1"/>
</dbReference>
<dbReference type="InterPro" id="IPR007121">
    <property type="entry name" value="RNA_pol_bsu_CS"/>
</dbReference>
<feature type="domain" description="RNA polymerase beta subunit protrusion" evidence="14">
    <location>
        <begin position="27"/>
        <end position="505"/>
    </location>
</feature>
<evidence type="ECO:0000256" key="7">
    <source>
        <dbReference type="ARBA" id="ARBA00048552"/>
    </source>
</evidence>
<keyword evidence="3 8" id="KW-0240">DNA-directed RNA polymerase</keyword>
<dbReference type="FunFam" id="2.40.50.100:FF:000006">
    <property type="entry name" value="DNA-directed RNA polymerase subunit beta"/>
    <property type="match status" value="1"/>
</dbReference>
<dbReference type="PROSITE" id="PS01166">
    <property type="entry name" value="RNA_POL_BETA"/>
    <property type="match status" value="1"/>
</dbReference>
<feature type="domain" description="RNA polymerase Rpb2" evidence="13">
    <location>
        <begin position="362"/>
        <end position="462"/>
    </location>
</feature>
<gene>
    <name evidence="8" type="primary">rpoB</name>
    <name evidence="17" type="ORF">SAMN02745157_0257</name>
</gene>
<evidence type="ECO:0000259" key="13">
    <source>
        <dbReference type="Pfam" id="PF04561"/>
    </source>
</evidence>
<evidence type="ECO:0000256" key="1">
    <source>
        <dbReference type="ARBA" id="ARBA00007616"/>
    </source>
</evidence>
<dbReference type="GO" id="GO:0000428">
    <property type="term" value="C:DNA-directed RNA polymerase complex"/>
    <property type="evidence" value="ECO:0007669"/>
    <property type="project" value="UniProtKB-KW"/>
</dbReference>
<dbReference type="InterPro" id="IPR007120">
    <property type="entry name" value="DNA-dir_RNAP_su2_dom"/>
</dbReference>
<dbReference type="Gene3D" id="3.90.1800.10">
    <property type="entry name" value="RNA polymerase alpha subunit dimerisation domain"/>
    <property type="match status" value="1"/>
</dbReference>
<keyword evidence="4 8" id="KW-0808">Transferase</keyword>
<dbReference type="Proteomes" id="UP000184485">
    <property type="component" value="Unassembled WGS sequence"/>
</dbReference>
<dbReference type="InterPro" id="IPR015712">
    <property type="entry name" value="DNA-dir_RNA_pol_su2"/>
</dbReference>
<dbReference type="InterPro" id="IPR007644">
    <property type="entry name" value="RNA_pol_bsu_protrusion"/>
</dbReference>
<evidence type="ECO:0000256" key="10">
    <source>
        <dbReference type="RuleBase" id="RU363031"/>
    </source>
</evidence>
<dbReference type="EMBL" id="FQUP01000013">
    <property type="protein sequence ID" value="SHH06268.1"/>
    <property type="molecule type" value="Genomic_DNA"/>
</dbReference>
<evidence type="ECO:0000256" key="4">
    <source>
        <dbReference type="ARBA" id="ARBA00022679"/>
    </source>
</evidence>
<dbReference type="GO" id="GO:0006351">
    <property type="term" value="P:DNA-templated transcription"/>
    <property type="evidence" value="ECO:0007669"/>
    <property type="project" value="UniProtKB-UniRule"/>
</dbReference>
<dbReference type="NCBIfam" id="TIGR02013">
    <property type="entry name" value="rpoB"/>
    <property type="match status" value="1"/>
</dbReference>
<feature type="domain" description="RNA polymerase Rpb2" evidence="13">
    <location>
        <begin position="158"/>
        <end position="229"/>
    </location>
</feature>
<dbReference type="HAMAP" id="MF_01321">
    <property type="entry name" value="RNApol_bact_RpoB"/>
    <property type="match status" value="1"/>
</dbReference>
<accession>A0A1M5PWQ7</accession>
<evidence type="ECO:0000256" key="3">
    <source>
        <dbReference type="ARBA" id="ARBA00022478"/>
    </source>
</evidence>
<dbReference type="PANTHER" id="PTHR20856">
    <property type="entry name" value="DNA-DIRECTED RNA POLYMERASE I SUBUNIT 2"/>
    <property type="match status" value="1"/>
</dbReference>
<dbReference type="CDD" id="cd00653">
    <property type="entry name" value="RNA_pol_B_RPB2"/>
    <property type="match status" value="1"/>
</dbReference>
<dbReference type="InterPro" id="IPR042107">
    <property type="entry name" value="DNA-dir_RNA_pol_bsu_ext_1_sf"/>
</dbReference>
<evidence type="ECO:0000256" key="2">
    <source>
        <dbReference type="ARBA" id="ARBA00009839"/>
    </source>
</evidence>
<comment type="subunit">
    <text evidence="8 10">The RNAP catalytic core consists of 2 alpha, 1 beta, 1 beta' and 1 omega subunit. When a sigma factor is associated with the core the holoenzyme is formed, which can initiate transcription.</text>
</comment>
<dbReference type="Pfam" id="PF04563">
    <property type="entry name" value="RNA_pol_Rpb2_1"/>
    <property type="match status" value="1"/>
</dbReference>
<dbReference type="Pfam" id="PF00562">
    <property type="entry name" value="RNA_pol_Rpb2_6"/>
    <property type="match status" value="1"/>
</dbReference>
<dbReference type="GO" id="GO:0003677">
    <property type="term" value="F:DNA binding"/>
    <property type="evidence" value="ECO:0007669"/>
    <property type="project" value="UniProtKB-UniRule"/>
</dbReference>
<evidence type="ECO:0000259" key="15">
    <source>
        <dbReference type="Pfam" id="PF04565"/>
    </source>
</evidence>
<feature type="domain" description="RNA polymerase Rpb2" evidence="12">
    <location>
        <begin position="1286"/>
        <end position="1360"/>
    </location>
</feature>
<comment type="function">
    <text evidence="8 10">DNA-dependent RNA polymerase catalyzes the transcription of DNA into RNA using the four ribonucleoside triphosphates as substrates.</text>
</comment>
<dbReference type="NCBIfam" id="NF001616">
    <property type="entry name" value="PRK00405.1"/>
    <property type="match status" value="1"/>
</dbReference>
<dbReference type="FunFam" id="3.90.1800.10:FF:000001">
    <property type="entry name" value="DNA-directed RNA polymerase subunit beta"/>
    <property type="match status" value="1"/>
</dbReference>
<evidence type="ECO:0000256" key="5">
    <source>
        <dbReference type="ARBA" id="ARBA00022695"/>
    </source>
</evidence>
<dbReference type="GO" id="GO:0003899">
    <property type="term" value="F:DNA-directed RNA polymerase activity"/>
    <property type="evidence" value="ECO:0007669"/>
    <property type="project" value="UniProtKB-UniRule"/>
</dbReference>
<dbReference type="InterPro" id="IPR019462">
    <property type="entry name" value="DNA-dir_RNA_pol_bsu_external_1"/>
</dbReference>
<dbReference type="InterPro" id="IPR010243">
    <property type="entry name" value="RNA_pol_bsu_bac"/>
</dbReference>
<evidence type="ECO:0000313" key="18">
    <source>
        <dbReference type="Proteomes" id="UP000184485"/>
    </source>
</evidence>
<comment type="catalytic activity">
    <reaction evidence="7 8 10">
        <text>RNA(n) + a ribonucleoside 5'-triphosphate = RNA(n+1) + diphosphate</text>
        <dbReference type="Rhea" id="RHEA:21248"/>
        <dbReference type="Rhea" id="RHEA-COMP:14527"/>
        <dbReference type="Rhea" id="RHEA-COMP:17342"/>
        <dbReference type="ChEBI" id="CHEBI:33019"/>
        <dbReference type="ChEBI" id="CHEBI:61557"/>
        <dbReference type="ChEBI" id="CHEBI:140395"/>
        <dbReference type="EC" id="2.7.7.6"/>
    </reaction>
</comment>
<dbReference type="InterPro" id="IPR007641">
    <property type="entry name" value="RNA_pol_Rpb2_7"/>
</dbReference>
<evidence type="ECO:0000259" key="14">
    <source>
        <dbReference type="Pfam" id="PF04563"/>
    </source>
</evidence>
<reference evidence="17 18" key="1">
    <citation type="submission" date="2016-11" db="EMBL/GenBank/DDBJ databases">
        <authorList>
            <person name="Jaros S."/>
            <person name="Januszkiewicz K."/>
            <person name="Wedrychowicz H."/>
        </authorList>
    </citation>
    <scope>NUCLEOTIDE SEQUENCE [LARGE SCALE GENOMIC DNA]</scope>
    <source>
        <strain evidence="17 18">DSM 19436</strain>
    </source>
</reference>
<comment type="similarity">
    <text evidence="1">In the N-terminal section; belongs to the RNA polymerase beta chain family.</text>
</comment>
<protein>
    <recommendedName>
        <fullName evidence="8 10">DNA-directed RNA polymerase subunit beta</fullName>
        <shortName evidence="8">RNAP subunit beta</shortName>
        <ecNumber evidence="8 10">2.7.7.6</ecNumber>
    </recommendedName>
    <alternativeName>
        <fullName evidence="8">RNA polymerase subunit beta</fullName>
    </alternativeName>
    <alternativeName>
        <fullName evidence="8">Transcriptase subunit beta</fullName>
    </alternativeName>
</protein>
<name>A0A1M5PWQ7_9HYPH</name>
<dbReference type="Gene3D" id="2.40.270.10">
    <property type="entry name" value="DNA-directed RNA polymerase, subunit 2, domain 6"/>
    <property type="match status" value="1"/>
</dbReference>
<feature type="domain" description="DNA-directed RNA polymerase beta subunit external 1" evidence="16">
    <location>
        <begin position="599"/>
        <end position="664"/>
    </location>
</feature>
<evidence type="ECO:0000256" key="9">
    <source>
        <dbReference type="RuleBase" id="RU000434"/>
    </source>
</evidence>
<dbReference type="InterPro" id="IPR014724">
    <property type="entry name" value="RNA_pol_RPB2_OB-fold"/>
</dbReference>
<dbReference type="GO" id="GO:0032549">
    <property type="term" value="F:ribonucleoside binding"/>
    <property type="evidence" value="ECO:0007669"/>
    <property type="project" value="InterPro"/>
</dbReference>
<feature type="domain" description="DNA-directed RNA polymerase subunit 2 hybrid-binding" evidence="11">
    <location>
        <begin position="726"/>
        <end position="1284"/>
    </location>
</feature>
<dbReference type="Pfam" id="PF10385">
    <property type="entry name" value="RNA_pol_Rpb2_45"/>
    <property type="match status" value="1"/>
</dbReference>
<comment type="similarity">
    <text evidence="8 9">Belongs to the RNA polymerase beta chain family.</text>
</comment>
<dbReference type="STRING" id="1122133.SAMN02745157_0257"/>
<keyword evidence="6 8" id="KW-0804">Transcription</keyword>
<organism evidence="17 18">
    <name type="scientific">Kaistia soli DSM 19436</name>
    <dbReference type="NCBI Taxonomy" id="1122133"/>
    <lineage>
        <taxon>Bacteria</taxon>
        <taxon>Pseudomonadati</taxon>
        <taxon>Pseudomonadota</taxon>
        <taxon>Alphaproteobacteria</taxon>
        <taxon>Hyphomicrobiales</taxon>
        <taxon>Kaistiaceae</taxon>
        <taxon>Kaistia</taxon>
    </lineage>
</organism>
<dbReference type="EC" id="2.7.7.6" evidence="8 10"/>
<proteinExistence type="inferred from homology"/>
<dbReference type="OrthoDB" id="9803954at2"/>
<dbReference type="RefSeq" id="WP_073058753.1">
    <property type="nucleotide sequence ID" value="NZ_FQUP01000013.1"/>
</dbReference>
<evidence type="ECO:0000259" key="12">
    <source>
        <dbReference type="Pfam" id="PF04560"/>
    </source>
</evidence>
<sequence length="1377" mass="152935">MAQAFTGRKRIRKFFGSIGDVAEMPNLIEVQKASYDQFLMVEETKGGRPDEGLQAVFKSVFPISDFSNTALLEFVRYDFDAPKYDVDECRQRGMTFSAPLKVTLRLIVFDVDEDTGAKSVKDIKEQEVYMGEMPLMTLNGTFIVNGTERVIVSQMHRSPGVFFDHDKGKTHSSGKLLFAARIIPYRGSWLDIEFDAKDIVYARIDRRRKIPVSSLMFALGMDAEEILDTFYNQIVYSKAGDGWRMPYDANRMRGIKAATDLVDADTGEVVVEAGKKLTARAARAIAEKGVKALKVTAEDLFGSYVAEDIVNPQSGEIYAEAGAEITEKLLGILETAGYEEIPVLDIDHINVGAYIRNTVAVDKNETREDALFDIYRVMRPGEPPTMDSAQAMFQSLFFDSERYDLSAVGRVKMNMRLDLTAEDTVRVLRKEDILAVIKMLVDLRDGKGEIDDIDNLGNRRVRSVGELMENQYRVGLLRMERAIKERMSSVEIGNVMPQDLINAKPAAAAVREFFGSSQLSQFMDQTNPLSEITHKRRLSALGPGGLTRERAGFEVRDVHPTHYGRICPIETPEGPNIGLINSLATFARVNKYGFIESPYRRVKDGAATDEIIYLSAMEESKYYVAQANVKLDASGKLTEDLIVSRHAGENVMVTSDRVDFMDVSPKQLVSVAASLIPFLENDDANRALMGSNMMRQAVPLVRAEAPFVGTGMEAVVARDSGAAIAARRGGIVDQVDATRIVIRATEDLDPSKSGVDIYRLMKFQRSNQSTCINQRPLVRVGDIVGRGDILADGPSTDLGDLALGRNVLVAFMPWNGYNFEDSILLSERIVSDDVFTSIHIEEFEVMARDTKLGPEEITRDIPNVSEEALKNLDEAGIVYIGADVQAGDILVGKITPKGESPMTPEEKLLRAIFGEKASDVRDTSLRVPPGVTGTIVEVRVFNRHGVEKDERAMAIEREEIERLAKDRDDEQAILDRNVYGRLADMLNGKTASSGPKNFKKETVLSRDVLEEYPRSQWWQFAVADEKLMGEIEALRGQYDESRKRLEKRFIDKVEKLQRGDELPPGVMKMVKVFVAVKRKIQPGDKMAGRHGNKGVVSRIVPVQDMPFLEDGTHVDIVLNPLGVPSRMNVGQILETHLGWACAGMGLKIGKMLEDYKKSGNVTPLRVQLDEVYGDNAKNENVADLDDESVVKLSQHLSKGVSIATPVFDGAREPDIVTMLKKAGLESSGQVTLFDGRTGESFDRKVTVGYIYMLKLHHLVDDKIHARSIGPYSLVTQQPLGGKAQFGGQRFGEMEVWALEAYGAAYTLQEMLTVKSDDVAGRTKVYEAIVRGDDTFEAGIPESFNVLVKEMRSLGLDVELNQSKMALEAAERIRDAAE</sequence>
<evidence type="ECO:0000256" key="8">
    <source>
        <dbReference type="HAMAP-Rule" id="MF_01321"/>
    </source>
</evidence>
<dbReference type="Pfam" id="PF04565">
    <property type="entry name" value="RNA_pol_Rpb2_3"/>
    <property type="match status" value="1"/>
</dbReference>
<dbReference type="InterPro" id="IPR037033">
    <property type="entry name" value="DNA-dir_RNAP_su2_hyb_sf"/>
</dbReference>
<dbReference type="Gene3D" id="3.90.1100.10">
    <property type="match status" value="2"/>
</dbReference>
<dbReference type="Gene3D" id="2.40.50.100">
    <property type="match status" value="1"/>
</dbReference>
<keyword evidence="18" id="KW-1185">Reference proteome</keyword>
<dbReference type="Pfam" id="PF04561">
    <property type="entry name" value="RNA_pol_Rpb2_2"/>
    <property type="match status" value="2"/>
</dbReference>
<evidence type="ECO:0000256" key="6">
    <source>
        <dbReference type="ARBA" id="ARBA00023163"/>
    </source>
</evidence>
<dbReference type="InterPro" id="IPR007642">
    <property type="entry name" value="RNA_pol_Rpb2_2"/>
</dbReference>
<evidence type="ECO:0000313" key="17">
    <source>
        <dbReference type="EMBL" id="SHH06268.1"/>
    </source>
</evidence>
<dbReference type="SUPFAM" id="SSF64484">
    <property type="entry name" value="beta and beta-prime subunits of DNA dependent RNA-polymerase"/>
    <property type="match status" value="1"/>
</dbReference>